<dbReference type="InterPro" id="IPR035944">
    <property type="entry name" value="YfbM-like_sf"/>
</dbReference>
<evidence type="ECO:0000313" key="1">
    <source>
        <dbReference type="EMBL" id="ASF42081.1"/>
    </source>
</evidence>
<organism evidence="1 2">
    <name type="scientific">Capnocytophaga endodontalis</name>
    <dbReference type="NCBI Taxonomy" id="2708117"/>
    <lineage>
        <taxon>Bacteria</taxon>
        <taxon>Pseudomonadati</taxon>
        <taxon>Bacteroidota</taxon>
        <taxon>Flavobacteriia</taxon>
        <taxon>Flavobacteriales</taxon>
        <taxon>Flavobacteriaceae</taxon>
        <taxon>Capnocytophaga</taxon>
    </lineage>
</organism>
<dbReference type="AlphaFoldDB" id="A0A1Z4BLA7"/>
<dbReference type="EMBL" id="CP022022">
    <property type="protein sequence ID" value="ASF42081.1"/>
    <property type="molecule type" value="Genomic_DNA"/>
</dbReference>
<dbReference type="Pfam" id="PF08974">
    <property type="entry name" value="DUF1877"/>
    <property type="match status" value="1"/>
</dbReference>
<sequence length="165" mass="19195">MSFIMYLSRISKQQLQSYLENPALYYNREDDDTRSIDIDRAWSGIMYLLTGKSFVKGSPEQPVDSINRIIFSEQYFDEEAIRDLGTPSYLTPEQVAGIYKKIAPITKVDFRKNYNPEVMSQDEKLYAFDEWSEEVFEYLYDYFQILRSFFATAASNGEAIVSTVG</sequence>
<dbReference type="InterPro" id="IPR015068">
    <property type="entry name" value="DUF1877"/>
</dbReference>
<accession>A0A1Z4BLA7</accession>
<name>A0A1Z4BLA7_9FLAO</name>
<dbReference type="KEGG" id="capn:CBG49_02680"/>
<dbReference type="Gene3D" id="3.40.1760.10">
    <property type="entry name" value="YfbM-like super family"/>
    <property type="match status" value="1"/>
</dbReference>
<reference evidence="2" key="1">
    <citation type="submission" date="2017-06" db="EMBL/GenBank/DDBJ databases">
        <title>Complete genome sequence of Capnocytophaga sp. KCOM 1579 (=ChDC OS43) isolated from a human refractory periapical abscess lesion.</title>
        <authorList>
            <person name="Kook J.-K."/>
            <person name="Park S.-N."/>
            <person name="Lim Y.K."/>
            <person name="Roh H."/>
        </authorList>
    </citation>
    <scope>NUCLEOTIDE SEQUENCE [LARGE SCALE GENOMIC DNA]</scope>
    <source>
        <strain evidence="2">ChDC OS43</strain>
    </source>
</reference>
<keyword evidence="2" id="KW-1185">Reference proteome</keyword>
<proteinExistence type="predicted"/>
<dbReference type="SUPFAM" id="SSF111069">
    <property type="entry name" value="Hypothetical protein yfbM"/>
    <property type="match status" value="1"/>
</dbReference>
<dbReference type="RefSeq" id="WP_088593269.1">
    <property type="nucleotide sequence ID" value="NZ_CP022022.1"/>
</dbReference>
<evidence type="ECO:0008006" key="3">
    <source>
        <dbReference type="Google" id="ProtNLM"/>
    </source>
</evidence>
<dbReference type="Proteomes" id="UP000197007">
    <property type="component" value="Chromosome"/>
</dbReference>
<protein>
    <recommendedName>
        <fullName evidence="3">DUF1877 domain-containing protein</fullName>
    </recommendedName>
</protein>
<gene>
    <name evidence="1" type="ORF">CBG49_02680</name>
</gene>
<evidence type="ECO:0000313" key="2">
    <source>
        <dbReference type="Proteomes" id="UP000197007"/>
    </source>
</evidence>